<keyword evidence="8" id="KW-1185">Reference proteome</keyword>
<feature type="transmembrane region" description="Helical" evidence="5">
    <location>
        <begin position="74"/>
        <end position="107"/>
    </location>
</feature>
<comment type="caution">
    <text evidence="7">The sequence shown here is derived from an EMBL/GenBank/DDBJ whole genome shotgun (WGS) entry which is preliminary data.</text>
</comment>
<dbReference type="Proteomes" id="UP001203607">
    <property type="component" value="Unassembled WGS sequence"/>
</dbReference>
<dbReference type="Gene3D" id="1.10.287.1260">
    <property type="match status" value="1"/>
</dbReference>
<name>A0ABT0PPQ8_9FLAO</name>
<dbReference type="RefSeq" id="WP_249656537.1">
    <property type="nucleotide sequence ID" value="NZ_JAMFMA010000001.1"/>
</dbReference>
<keyword evidence="2 5" id="KW-0812">Transmembrane</keyword>
<feature type="transmembrane region" description="Helical" evidence="5">
    <location>
        <begin position="49"/>
        <end position="68"/>
    </location>
</feature>
<dbReference type="Gene3D" id="2.30.30.60">
    <property type="match status" value="1"/>
</dbReference>
<keyword evidence="4 5" id="KW-0472">Membrane</keyword>
<accession>A0ABT0PPQ8</accession>
<feature type="transmembrane region" description="Helical" evidence="5">
    <location>
        <begin position="12"/>
        <end position="29"/>
    </location>
</feature>
<dbReference type="InterPro" id="IPR023408">
    <property type="entry name" value="MscS_beta-dom_sf"/>
</dbReference>
<evidence type="ECO:0000256" key="2">
    <source>
        <dbReference type="ARBA" id="ARBA00022692"/>
    </source>
</evidence>
<keyword evidence="3 5" id="KW-1133">Transmembrane helix</keyword>
<evidence type="ECO:0000313" key="8">
    <source>
        <dbReference type="Proteomes" id="UP001203607"/>
    </source>
</evidence>
<dbReference type="InterPro" id="IPR010920">
    <property type="entry name" value="LSM_dom_sf"/>
</dbReference>
<dbReference type="Pfam" id="PF00924">
    <property type="entry name" value="MS_channel_2nd"/>
    <property type="match status" value="1"/>
</dbReference>
<dbReference type="PANTHER" id="PTHR30221:SF8">
    <property type="entry name" value="SMALL-CONDUCTANCE MECHANOSENSITIVE CHANNEL"/>
    <property type="match status" value="1"/>
</dbReference>
<evidence type="ECO:0000256" key="1">
    <source>
        <dbReference type="ARBA" id="ARBA00004370"/>
    </source>
</evidence>
<evidence type="ECO:0000256" key="5">
    <source>
        <dbReference type="SAM" id="Phobius"/>
    </source>
</evidence>
<comment type="subcellular location">
    <subcellularLocation>
        <location evidence="1">Membrane</location>
    </subcellularLocation>
</comment>
<protein>
    <submittedName>
        <fullName evidence="7">Mechanosensitive ion channel</fullName>
    </submittedName>
</protein>
<dbReference type="InterPro" id="IPR045275">
    <property type="entry name" value="MscS_archaea/bacteria_type"/>
</dbReference>
<dbReference type="EMBL" id="JAMFMA010000001">
    <property type="protein sequence ID" value="MCL6273360.1"/>
    <property type="molecule type" value="Genomic_DNA"/>
</dbReference>
<reference evidence="7 8" key="1">
    <citation type="submission" date="2022-05" db="EMBL/GenBank/DDBJ databases">
        <authorList>
            <person name="Park J.-S."/>
        </authorList>
    </citation>
    <scope>NUCLEOTIDE SEQUENCE [LARGE SCALE GENOMIC DNA]</scope>
    <source>
        <strain evidence="7 8">2012CJ35-5</strain>
    </source>
</reference>
<dbReference type="PANTHER" id="PTHR30221">
    <property type="entry name" value="SMALL-CONDUCTANCE MECHANOSENSITIVE CHANNEL"/>
    <property type="match status" value="1"/>
</dbReference>
<gene>
    <name evidence="7" type="ORF">M3P19_05025</name>
</gene>
<evidence type="ECO:0000256" key="4">
    <source>
        <dbReference type="ARBA" id="ARBA00023136"/>
    </source>
</evidence>
<organism evidence="7 8">
    <name type="scientific">Flagellimonas spongiicola</name>
    <dbReference type="NCBI Taxonomy" id="2942208"/>
    <lineage>
        <taxon>Bacteria</taxon>
        <taxon>Pseudomonadati</taxon>
        <taxon>Bacteroidota</taxon>
        <taxon>Flavobacteriia</taxon>
        <taxon>Flavobacteriales</taxon>
        <taxon>Flavobacteriaceae</taxon>
        <taxon>Flagellimonas</taxon>
    </lineage>
</organism>
<dbReference type="SUPFAM" id="SSF50182">
    <property type="entry name" value="Sm-like ribonucleoproteins"/>
    <property type="match status" value="1"/>
</dbReference>
<sequence>MIEYRNEILGTVIVMVALMLLNFIASRIISRFGKARLINPTRKKIISKINNLIIYGISLIVLAAIWGVESKQLIVFISSILTILGIGFFAQWSILSNLTAGLILFFNHPIRIGNKIRILDKDMDYKGEVTDITGFFLHMKTEKGENLIWPNSRILEKGVEILEDSQ</sequence>
<proteinExistence type="predicted"/>
<evidence type="ECO:0000313" key="7">
    <source>
        <dbReference type="EMBL" id="MCL6273360.1"/>
    </source>
</evidence>
<feature type="domain" description="Mechanosensitive ion channel MscS" evidence="6">
    <location>
        <begin position="94"/>
        <end position="157"/>
    </location>
</feature>
<evidence type="ECO:0000256" key="3">
    <source>
        <dbReference type="ARBA" id="ARBA00022989"/>
    </source>
</evidence>
<dbReference type="InterPro" id="IPR006685">
    <property type="entry name" value="MscS_channel_2nd"/>
</dbReference>
<evidence type="ECO:0000259" key="6">
    <source>
        <dbReference type="Pfam" id="PF00924"/>
    </source>
</evidence>